<feature type="region of interest" description="Disordered" evidence="4">
    <location>
        <begin position="289"/>
        <end position="326"/>
    </location>
</feature>
<dbReference type="SUPFAM" id="SSF47095">
    <property type="entry name" value="HMG-box"/>
    <property type="match status" value="1"/>
</dbReference>
<dbReference type="GO" id="GO:0000978">
    <property type="term" value="F:RNA polymerase II cis-regulatory region sequence-specific DNA binding"/>
    <property type="evidence" value="ECO:0007669"/>
    <property type="project" value="TreeGrafter"/>
</dbReference>
<dbReference type="GO" id="GO:0000981">
    <property type="term" value="F:DNA-binding transcription factor activity, RNA polymerase II-specific"/>
    <property type="evidence" value="ECO:0007669"/>
    <property type="project" value="TreeGrafter"/>
</dbReference>
<keyword evidence="2 3" id="KW-0539">Nucleus</keyword>
<feature type="region of interest" description="Disordered" evidence="4">
    <location>
        <begin position="1"/>
        <end position="44"/>
    </location>
</feature>
<feature type="compositionally biased region" description="Basic and acidic residues" evidence="4">
    <location>
        <begin position="30"/>
        <end position="44"/>
    </location>
</feature>
<sequence length="326" mass="36594">MEGSELTSSTVSDGAFTFSLPVPTSLPPDPNEKSHAHKQPEGHISRPRSAFFLFRADVLRQKKIPVHVENDHGNIPFIVGKIWSLMTDKQKAPWVEMAEKDKSVLYQRRQGGRHPPFVGASGEKQRSKRVEEPPKKVEIANSNQWTPEFSLTNGLFFSRSSSCPPGQEHISQSTLESCVGYGAPIMTRDDLSRHPSRVTLYRSADYMQEVEPPKSDVPPTLFQGPSLFTTNYFDIQPLHIPGLGQLAYEPQPWDKWTDQDDANDLSLEDLHQSMDLFASSALPPLPRFVSPHDVRARDATENTAYNYPASPLSDGPNRFSSAQRRK</sequence>
<feature type="DNA-binding region" description="HMG box" evidence="3">
    <location>
        <begin position="44"/>
        <end position="113"/>
    </location>
</feature>
<dbReference type="STRING" id="1095629.A0A0C9XZ14"/>
<dbReference type="InterPro" id="IPR036910">
    <property type="entry name" value="HMG_box_dom_sf"/>
</dbReference>
<dbReference type="Pfam" id="PF00505">
    <property type="entry name" value="HMG_box"/>
    <property type="match status" value="1"/>
</dbReference>
<feature type="compositionally biased region" description="Basic and acidic residues" evidence="4">
    <location>
        <begin position="290"/>
        <end position="300"/>
    </location>
</feature>
<organism evidence="6 7">
    <name type="scientific">Laccaria amethystina LaAM-08-1</name>
    <dbReference type="NCBI Taxonomy" id="1095629"/>
    <lineage>
        <taxon>Eukaryota</taxon>
        <taxon>Fungi</taxon>
        <taxon>Dikarya</taxon>
        <taxon>Basidiomycota</taxon>
        <taxon>Agaricomycotina</taxon>
        <taxon>Agaricomycetes</taxon>
        <taxon>Agaricomycetidae</taxon>
        <taxon>Agaricales</taxon>
        <taxon>Agaricineae</taxon>
        <taxon>Hydnangiaceae</taxon>
        <taxon>Laccaria</taxon>
    </lineage>
</organism>
<dbReference type="Proteomes" id="UP000054477">
    <property type="component" value="Unassembled WGS sequence"/>
</dbReference>
<feature type="compositionally biased region" description="Polar residues" evidence="4">
    <location>
        <begin position="1"/>
        <end position="12"/>
    </location>
</feature>
<dbReference type="PANTHER" id="PTHR45789:SF2">
    <property type="entry name" value="FI18025P1"/>
    <property type="match status" value="1"/>
</dbReference>
<dbReference type="CDD" id="cd00084">
    <property type="entry name" value="HMG-box_SF"/>
    <property type="match status" value="1"/>
</dbReference>
<dbReference type="InterPro" id="IPR051356">
    <property type="entry name" value="SOX/SOX-like_TF"/>
</dbReference>
<gene>
    <name evidence="6" type="ORF">K443DRAFT_582779</name>
</gene>
<dbReference type="PANTHER" id="PTHR45789">
    <property type="entry name" value="FI18025P1"/>
    <property type="match status" value="1"/>
</dbReference>
<keyword evidence="7" id="KW-1185">Reference proteome</keyword>
<evidence type="ECO:0000256" key="1">
    <source>
        <dbReference type="ARBA" id="ARBA00023125"/>
    </source>
</evidence>
<dbReference type="GO" id="GO:0005634">
    <property type="term" value="C:nucleus"/>
    <property type="evidence" value="ECO:0007669"/>
    <property type="project" value="UniProtKB-UniRule"/>
</dbReference>
<evidence type="ECO:0000313" key="7">
    <source>
        <dbReference type="Proteomes" id="UP000054477"/>
    </source>
</evidence>
<name>A0A0C9XZ14_9AGAR</name>
<accession>A0A0C9XZ14</accession>
<evidence type="ECO:0000256" key="3">
    <source>
        <dbReference type="PROSITE-ProRule" id="PRU00267"/>
    </source>
</evidence>
<evidence type="ECO:0000313" key="6">
    <source>
        <dbReference type="EMBL" id="KIK01003.1"/>
    </source>
</evidence>
<dbReference type="SMART" id="SM00398">
    <property type="entry name" value="HMG"/>
    <property type="match status" value="1"/>
</dbReference>
<dbReference type="OrthoDB" id="6247875at2759"/>
<feature type="region of interest" description="Disordered" evidence="4">
    <location>
        <begin position="107"/>
        <end position="133"/>
    </location>
</feature>
<evidence type="ECO:0000256" key="4">
    <source>
        <dbReference type="SAM" id="MobiDB-lite"/>
    </source>
</evidence>
<evidence type="ECO:0000256" key="2">
    <source>
        <dbReference type="ARBA" id="ARBA00023242"/>
    </source>
</evidence>
<proteinExistence type="predicted"/>
<dbReference type="EMBL" id="KN838614">
    <property type="protein sequence ID" value="KIK01003.1"/>
    <property type="molecule type" value="Genomic_DNA"/>
</dbReference>
<reference evidence="6 7" key="1">
    <citation type="submission" date="2014-04" db="EMBL/GenBank/DDBJ databases">
        <authorList>
            <consortium name="DOE Joint Genome Institute"/>
            <person name="Kuo A."/>
            <person name="Kohler A."/>
            <person name="Nagy L.G."/>
            <person name="Floudas D."/>
            <person name="Copeland A."/>
            <person name="Barry K.W."/>
            <person name="Cichocki N."/>
            <person name="Veneault-Fourrey C."/>
            <person name="LaButti K."/>
            <person name="Lindquist E.A."/>
            <person name="Lipzen A."/>
            <person name="Lundell T."/>
            <person name="Morin E."/>
            <person name="Murat C."/>
            <person name="Sun H."/>
            <person name="Tunlid A."/>
            <person name="Henrissat B."/>
            <person name="Grigoriev I.V."/>
            <person name="Hibbett D.S."/>
            <person name="Martin F."/>
            <person name="Nordberg H.P."/>
            <person name="Cantor M.N."/>
            <person name="Hua S.X."/>
        </authorList>
    </citation>
    <scope>NUCLEOTIDE SEQUENCE [LARGE SCALE GENOMIC DNA]</scope>
    <source>
        <strain evidence="6 7">LaAM-08-1</strain>
    </source>
</reference>
<dbReference type="InterPro" id="IPR009071">
    <property type="entry name" value="HMG_box_dom"/>
</dbReference>
<reference evidence="7" key="2">
    <citation type="submission" date="2015-01" db="EMBL/GenBank/DDBJ databases">
        <title>Evolutionary Origins and Diversification of the Mycorrhizal Mutualists.</title>
        <authorList>
            <consortium name="DOE Joint Genome Institute"/>
            <consortium name="Mycorrhizal Genomics Consortium"/>
            <person name="Kohler A."/>
            <person name="Kuo A."/>
            <person name="Nagy L.G."/>
            <person name="Floudas D."/>
            <person name="Copeland A."/>
            <person name="Barry K.W."/>
            <person name="Cichocki N."/>
            <person name="Veneault-Fourrey C."/>
            <person name="LaButti K."/>
            <person name="Lindquist E.A."/>
            <person name="Lipzen A."/>
            <person name="Lundell T."/>
            <person name="Morin E."/>
            <person name="Murat C."/>
            <person name="Riley R."/>
            <person name="Ohm R."/>
            <person name="Sun H."/>
            <person name="Tunlid A."/>
            <person name="Henrissat B."/>
            <person name="Grigoriev I.V."/>
            <person name="Hibbett D.S."/>
            <person name="Martin F."/>
        </authorList>
    </citation>
    <scope>NUCLEOTIDE SEQUENCE [LARGE SCALE GENOMIC DNA]</scope>
    <source>
        <strain evidence="7">LaAM-08-1</strain>
    </source>
</reference>
<feature type="domain" description="HMG box" evidence="5">
    <location>
        <begin position="44"/>
        <end position="113"/>
    </location>
</feature>
<dbReference type="AlphaFoldDB" id="A0A0C9XZ14"/>
<evidence type="ECO:0000259" key="5">
    <source>
        <dbReference type="PROSITE" id="PS50118"/>
    </source>
</evidence>
<dbReference type="Gene3D" id="1.10.30.10">
    <property type="entry name" value="High mobility group box domain"/>
    <property type="match status" value="1"/>
</dbReference>
<dbReference type="PROSITE" id="PS50118">
    <property type="entry name" value="HMG_BOX_2"/>
    <property type="match status" value="1"/>
</dbReference>
<protein>
    <recommendedName>
        <fullName evidence="5">HMG box domain-containing protein</fullName>
    </recommendedName>
</protein>
<feature type="compositionally biased region" description="Basic and acidic residues" evidence="4">
    <location>
        <begin position="123"/>
        <end position="133"/>
    </location>
</feature>
<dbReference type="HOGENOM" id="CLU_891568_0_0_1"/>
<keyword evidence="1 3" id="KW-0238">DNA-binding</keyword>